<dbReference type="NCBIfam" id="TIGR04336">
    <property type="entry name" value="AmmeMemoSam_B"/>
    <property type="match status" value="1"/>
</dbReference>
<dbReference type="HAMAP" id="MF_00055">
    <property type="entry name" value="MEMO1"/>
    <property type="match status" value="1"/>
</dbReference>
<name>A0A368NM63_9GAMM</name>
<reference evidence="3 4" key="1">
    <citation type="submission" date="2018-07" db="EMBL/GenBank/DDBJ databases">
        <title>Corallincola holothuriorum sp. nov., a new facultative anaerobe isolated from sea cucumber Apostichopus japonicus.</title>
        <authorList>
            <person name="Xia H."/>
        </authorList>
    </citation>
    <scope>NUCLEOTIDE SEQUENCE [LARGE SCALE GENOMIC DNA]</scope>
    <source>
        <strain evidence="3 4">C4</strain>
    </source>
</reference>
<dbReference type="PANTHER" id="PTHR11060:SF0">
    <property type="entry name" value="PROTEIN MEMO1"/>
    <property type="match status" value="1"/>
</dbReference>
<protein>
    <recommendedName>
        <fullName evidence="2">MEMO1 family protein DU002_03225</fullName>
    </recommendedName>
</protein>
<sequence length="262" mass="28534">MMTVREAAHAGSFYPDDGDLLAAEIACWLMNTPQLERMPKALIVPHAGYQYSGEVAAAGYAQLKGRAQQIRTVLLLGPNHRVPLHGLALPTCELFSTPLGQLLLDRAALALLATSEWAEWHDEAHRLEHGLEVQLPFLQLSLQKFEIVPVVVGEIPATTLAALLEPFWHDPSCLIVVSSDLSHFESYPIAQRHDQQTVAQILSKSMQLQGADACGCRAINGLMALLQNQKAEISLLAQCNSGDSTGDKNRVVGYASFAVYAQ</sequence>
<comment type="caution">
    <text evidence="3">The sequence shown here is derived from an EMBL/GenBank/DDBJ whole genome shotgun (WGS) entry which is preliminary data.</text>
</comment>
<dbReference type="Proteomes" id="UP000252558">
    <property type="component" value="Unassembled WGS sequence"/>
</dbReference>
<accession>A0A368NM63</accession>
<dbReference type="PANTHER" id="PTHR11060">
    <property type="entry name" value="PROTEIN MEMO1"/>
    <property type="match status" value="1"/>
</dbReference>
<evidence type="ECO:0000256" key="1">
    <source>
        <dbReference type="ARBA" id="ARBA00006315"/>
    </source>
</evidence>
<dbReference type="Gene3D" id="3.40.830.10">
    <property type="entry name" value="LigB-like"/>
    <property type="match status" value="1"/>
</dbReference>
<dbReference type="RefSeq" id="WP_114336927.1">
    <property type="nucleotide sequence ID" value="NZ_QPID01000002.1"/>
</dbReference>
<evidence type="ECO:0000256" key="2">
    <source>
        <dbReference type="HAMAP-Rule" id="MF_00055"/>
    </source>
</evidence>
<organism evidence="3 4">
    <name type="scientific">Corallincola holothuriorum</name>
    <dbReference type="NCBI Taxonomy" id="2282215"/>
    <lineage>
        <taxon>Bacteria</taxon>
        <taxon>Pseudomonadati</taxon>
        <taxon>Pseudomonadota</taxon>
        <taxon>Gammaproteobacteria</taxon>
        <taxon>Alteromonadales</taxon>
        <taxon>Psychromonadaceae</taxon>
        <taxon>Corallincola</taxon>
    </lineage>
</organism>
<gene>
    <name evidence="3" type="primary">amrB</name>
    <name evidence="3" type="ORF">DU002_03225</name>
</gene>
<proteinExistence type="inferred from homology"/>
<dbReference type="EMBL" id="QPID01000002">
    <property type="protein sequence ID" value="RCU51498.1"/>
    <property type="molecule type" value="Genomic_DNA"/>
</dbReference>
<dbReference type="InterPro" id="IPR002737">
    <property type="entry name" value="MEMO1_fam"/>
</dbReference>
<evidence type="ECO:0000313" key="4">
    <source>
        <dbReference type="Proteomes" id="UP000252558"/>
    </source>
</evidence>
<dbReference type="AlphaFoldDB" id="A0A368NM63"/>
<dbReference type="Pfam" id="PF01875">
    <property type="entry name" value="Memo"/>
    <property type="match status" value="1"/>
</dbReference>
<dbReference type="OrthoDB" id="9782820at2"/>
<keyword evidence="4" id="KW-1185">Reference proteome</keyword>
<evidence type="ECO:0000313" key="3">
    <source>
        <dbReference type="EMBL" id="RCU51498.1"/>
    </source>
</evidence>
<dbReference type="CDD" id="cd07361">
    <property type="entry name" value="MEMO_like"/>
    <property type="match status" value="1"/>
</dbReference>
<comment type="similarity">
    <text evidence="1 2">Belongs to the MEMO1 family.</text>
</comment>